<feature type="transmembrane region" description="Helical" evidence="6">
    <location>
        <begin position="164"/>
        <end position="184"/>
    </location>
</feature>
<feature type="transmembrane region" description="Helical" evidence="6">
    <location>
        <begin position="12"/>
        <end position="34"/>
    </location>
</feature>
<feature type="domain" description="EamA" evidence="7">
    <location>
        <begin position="165"/>
        <end position="295"/>
    </location>
</feature>
<feature type="transmembrane region" description="Helical" evidence="6">
    <location>
        <begin position="81"/>
        <end position="100"/>
    </location>
</feature>
<evidence type="ECO:0000256" key="1">
    <source>
        <dbReference type="ARBA" id="ARBA00004141"/>
    </source>
</evidence>
<comment type="similarity">
    <text evidence="2">Belongs to the drug/metabolite transporter (DMT) superfamily. 10 TMS drug/metabolite exporter (DME) (TC 2.A.7.3) family.</text>
</comment>
<dbReference type="PANTHER" id="PTHR22911:SF6">
    <property type="entry name" value="SOLUTE CARRIER FAMILY 35 MEMBER G1"/>
    <property type="match status" value="1"/>
</dbReference>
<dbReference type="InterPro" id="IPR037185">
    <property type="entry name" value="EmrE-like"/>
</dbReference>
<accession>A0A7W6MQQ3</accession>
<evidence type="ECO:0000256" key="2">
    <source>
        <dbReference type="ARBA" id="ARBA00009853"/>
    </source>
</evidence>
<feature type="transmembrane region" description="Helical" evidence="6">
    <location>
        <begin position="132"/>
        <end position="152"/>
    </location>
</feature>
<evidence type="ECO:0000256" key="6">
    <source>
        <dbReference type="SAM" id="Phobius"/>
    </source>
</evidence>
<organism evidence="8 9">
    <name type="scientific">Aurantimonas endophytica</name>
    <dbReference type="NCBI Taxonomy" id="1522175"/>
    <lineage>
        <taxon>Bacteria</taxon>
        <taxon>Pseudomonadati</taxon>
        <taxon>Pseudomonadota</taxon>
        <taxon>Alphaproteobacteria</taxon>
        <taxon>Hyphomicrobiales</taxon>
        <taxon>Aurantimonadaceae</taxon>
        <taxon>Aurantimonas</taxon>
    </lineage>
</organism>
<feature type="transmembrane region" description="Helical" evidence="6">
    <location>
        <begin position="225"/>
        <end position="242"/>
    </location>
</feature>
<dbReference type="Pfam" id="PF00892">
    <property type="entry name" value="EamA"/>
    <property type="match status" value="2"/>
</dbReference>
<evidence type="ECO:0000313" key="8">
    <source>
        <dbReference type="EMBL" id="MBB4004235.1"/>
    </source>
</evidence>
<dbReference type="Gene3D" id="1.10.3730.20">
    <property type="match status" value="1"/>
</dbReference>
<proteinExistence type="inferred from homology"/>
<dbReference type="SUPFAM" id="SSF103481">
    <property type="entry name" value="Multidrug resistance efflux transporter EmrE"/>
    <property type="match status" value="2"/>
</dbReference>
<dbReference type="GO" id="GO:0016020">
    <property type="term" value="C:membrane"/>
    <property type="evidence" value="ECO:0007669"/>
    <property type="project" value="UniProtKB-SubCell"/>
</dbReference>
<keyword evidence="5 6" id="KW-0472">Membrane</keyword>
<dbReference type="PANTHER" id="PTHR22911">
    <property type="entry name" value="ACYL-MALONYL CONDENSING ENZYME-RELATED"/>
    <property type="match status" value="1"/>
</dbReference>
<evidence type="ECO:0000259" key="7">
    <source>
        <dbReference type="Pfam" id="PF00892"/>
    </source>
</evidence>
<keyword evidence="3 6" id="KW-0812">Transmembrane</keyword>
<reference evidence="8 9" key="1">
    <citation type="submission" date="2020-08" db="EMBL/GenBank/DDBJ databases">
        <title>Genomic Encyclopedia of Type Strains, Phase IV (KMG-IV): sequencing the most valuable type-strain genomes for metagenomic binning, comparative biology and taxonomic classification.</title>
        <authorList>
            <person name="Goeker M."/>
        </authorList>
    </citation>
    <scope>NUCLEOTIDE SEQUENCE [LARGE SCALE GENOMIC DNA]</scope>
    <source>
        <strain evidence="8 9">DSM 103570</strain>
    </source>
</reference>
<dbReference type="Proteomes" id="UP000588647">
    <property type="component" value="Unassembled WGS sequence"/>
</dbReference>
<keyword evidence="9" id="KW-1185">Reference proteome</keyword>
<dbReference type="AlphaFoldDB" id="A0A7W6MQQ3"/>
<keyword evidence="4 6" id="KW-1133">Transmembrane helix</keyword>
<feature type="transmembrane region" description="Helical" evidence="6">
    <location>
        <begin position="279"/>
        <end position="297"/>
    </location>
</feature>
<feature type="domain" description="EamA" evidence="7">
    <location>
        <begin position="15"/>
        <end position="148"/>
    </location>
</feature>
<evidence type="ECO:0000256" key="3">
    <source>
        <dbReference type="ARBA" id="ARBA00022692"/>
    </source>
</evidence>
<evidence type="ECO:0000256" key="5">
    <source>
        <dbReference type="ARBA" id="ARBA00023136"/>
    </source>
</evidence>
<dbReference type="EMBL" id="JACIEM010000004">
    <property type="protein sequence ID" value="MBB4004235.1"/>
    <property type="molecule type" value="Genomic_DNA"/>
</dbReference>
<protein>
    <submittedName>
        <fullName evidence="8">Drug/metabolite transporter (DMT)-like permease</fullName>
    </submittedName>
</protein>
<evidence type="ECO:0000256" key="4">
    <source>
        <dbReference type="ARBA" id="ARBA00022989"/>
    </source>
</evidence>
<sequence>MNSSTEDERVSRPMLGILLKCISVVIFVGMQTAIKSGGEAIPAGEIVFFRSFFALIPVAIYLAWLGDLATALKTDDLPGHVVRGLVGVTSMGFGFFALTRLPYPEWITISYAAPLLTVVFAAVFLKEVVRLYRWSAAIVGLLGIVVVTLPSLSVTAEPLDDGQLVGIGAALISATVAAIAMIQIRRLVRTEATATIVVYFSLTCSVIAALSSIFFGWVMPSPEQAAYLVVAGLCGGVGQLLLTSAYRYADASTVAPFEYTSMILAIAIGYFLFGEAVGLATLIGGGIVVSAGIFIIWREHRLGIERNKARRVSPPGG</sequence>
<feature type="transmembrane region" description="Helical" evidence="6">
    <location>
        <begin position="106"/>
        <end position="125"/>
    </location>
</feature>
<evidence type="ECO:0000313" key="9">
    <source>
        <dbReference type="Proteomes" id="UP000588647"/>
    </source>
</evidence>
<feature type="transmembrane region" description="Helical" evidence="6">
    <location>
        <begin position="46"/>
        <end position="69"/>
    </location>
</feature>
<comment type="subcellular location">
    <subcellularLocation>
        <location evidence="1">Membrane</location>
        <topology evidence="1">Multi-pass membrane protein</topology>
    </subcellularLocation>
</comment>
<feature type="transmembrane region" description="Helical" evidence="6">
    <location>
        <begin position="254"/>
        <end position="273"/>
    </location>
</feature>
<feature type="transmembrane region" description="Helical" evidence="6">
    <location>
        <begin position="196"/>
        <end position="219"/>
    </location>
</feature>
<name>A0A7W6MQQ3_9HYPH</name>
<gene>
    <name evidence="8" type="ORF">GGR03_003323</name>
</gene>
<comment type="caution">
    <text evidence="8">The sequence shown here is derived from an EMBL/GenBank/DDBJ whole genome shotgun (WGS) entry which is preliminary data.</text>
</comment>
<dbReference type="RefSeq" id="WP_246368097.1">
    <property type="nucleotide sequence ID" value="NZ_JAAAMM010000004.1"/>
</dbReference>
<dbReference type="InterPro" id="IPR000620">
    <property type="entry name" value="EamA_dom"/>
</dbReference>